<dbReference type="EMBL" id="JAHQIW010000943">
    <property type="protein sequence ID" value="KAJ1350783.1"/>
    <property type="molecule type" value="Genomic_DNA"/>
</dbReference>
<accession>A0AAD5M585</accession>
<evidence type="ECO:0000313" key="2">
    <source>
        <dbReference type="EMBL" id="KAJ1350783.1"/>
    </source>
</evidence>
<name>A0AAD5M585_PARTN</name>
<dbReference type="AlphaFoldDB" id="A0AAD5M585"/>
<feature type="compositionally biased region" description="Low complexity" evidence="1">
    <location>
        <begin position="22"/>
        <end position="34"/>
    </location>
</feature>
<proteinExistence type="predicted"/>
<evidence type="ECO:0000313" key="3">
    <source>
        <dbReference type="Proteomes" id="UP001196413"/>
    </source>
</evidence>
<reference evidence="2" key="1">
    <citation type="submission" date="2021-06" db="EMBL/GenBank/DDBJ databases">
        <title>Parelaphostrongylus tenuis whole genome reference sequence.</title>
        <authorList>
            <person name="Garwood T.J."/>
            <person name="Larsen P.A."/>
            <person name="Fountain-Jones N.M."/>
            <person name="Garbe J.R."/>
            <person name="Macchietto M.G."/>
            <person name="Kania S.A."/>
            <person name="Gerhold R.W."/>
            <person name="Richards J.E."/>
            <person name="Wolf T.M."/>
        </authorList>
    </citation>
    <scope>NUCLEOTIDE SEQUENCE</scope>
    <source>
        <strain evidence="2">MNPRO001-30</strain>
        <tissue evidence="2">Meninges</tissue>
    </source>
</reference>
<organism evidence="2 3">
    <name type="scientific">Parelaphostrongylus tenuis</name>
    <name type="common">Meningeal worm</name>
    <dbReference type="NCBI Taxonomy" id="148309"/>
    <lineage>
        <taxon>Eukaryota</taxon>
        <taxon>Metazoa</taxon>
        <taxon>Ecdysozoa</taxon>
        <taxon>Nematoda</taxon>
        <taxon>Chromadorea</taxon>
        <taxon>Rhabditida</taxon>
        <taxon>Rhabditina</taxon>
        <taxon>Rhabditomorpha</taxon>
        <taxon>Strongyloidea</taxon>
        <taxon>Metastrongylidae</taxon>
        <taxon>Parelaphostrongylus</taxon>
    </lineage>
</organism>
<dbReference type="Proteomes" id="UP001196413">
    <property type="component" value="Unassembled WGS sequence"/>
</dbReference>
<feature type="compositionally biased region" description="Polar residues" evidence="1">
    <location>
        <begin position="54"/>
        <end position="66"/>
    </location>
</feature>
<feature type="region of interest" description="Disordered" evidence="1">
    <location>
        <begin position="1"/>
        <end position="77"/>
    </location>
</feature>
<protein>
    <submittedName>
        <fullName evidence="2">Sorbin and SH3 domain-containing protein 1</fullName>
    </submittedName>
</protein>
<sequence>MELQAKALAGYDSVEADFAGGTSSTTSLRTSPSLAAPDELDEITIVESPREAPANSSTIPVQQQERSMPENEARCETVVPDRQSVADLRRQITSCLDMKTPETASRCSSRAEDTVSPLPSRNFYHSFIKVHEASDPKKPYLGRVLDVPVTSPEKFYQGVLPPSYIQCHSPATCSTPDSKPPIAPAHKPQSKQHTKQNFVLNRIAKEPSPAPEDPPRIAKQNESISSVTHEKSTNSSHDQHKYDQAPISDQNELPEVPTPSQTTPLVREELQYSVSNADN</sequence>
<feature type="region of interest" description="Disordered" evidence="1">
    <location>
        <begin position="171"/>
        <end position="279"/>
    </location>
</feature>
<keyword evidence="3" id="KW-1185">Reference proteome</keyword>
<evidence type="ECO:0000256" key="1">
    <source>
        <dbReference type="SAM" id="MobiDB-lite"/>
    </source>
</evidence>
<comment type="caution">
    <text evidence="2">The sequence shown here is derived from an EMBL/GenBank/DDBJ whole genome shotgun (WGS) entry which is preliminary data.</text>
</comment>
<gene>
    <name evidence="2" type="primary">SORB-1_1</name>
    <name evidence="2" type="ORF">KIN20_006659</name>
</gene>
<feature type="compositionally biased region" description="Basic and acidic residues" evidence="1">
    <location>
        <begin position="228"/>
        <end position="243"/>
    </location>
</feature>